<dbReference type="Proteomes" id="UP000320404">
    <property type="component" value="Unassembled WGS sequence"/>
</dbReference>
<accession>A0A520S456</accession>
<evidence type="ECO:0000256" key="1">
    <source>
        <dbReference type="SAM" id="SignalP"/>
    </source>
</evidence>
<name>A0A520S456_9GAMM</name>
<organism evidence="2 3">
    <name type="scientific">OM182 bacterium</name>
    <dbReference type="NCBI Taxonomy" id="2510334"/>
    <lineage>
        <taxon>Bacteria</taxon>
        <taxon>Pseudomonadati</taxon>
        <taxon>Pseudomonadota</taxon>
        <taxon>Gammaproteobacteria</taxon>
        <taxon>OMG group</taxon>
        <taxon>OM182 clade</taxon>
    </lineage>
</organism>
<comment type="caution">
    <text evidence="2">The sequence shown here is derived from an EMBL/GenBank/DDBJ whole genome shotgun (WGS) entry which is preliminary data.</text>
</comment>
<proteinExistence type="predicted"/>
<gene>
    <name evidence="2" type="ORF">EVA69_02015</name>
</gene>
<evidence type="ECO:0000313" key="2">
    <source>
        <dbReference type="EMBL" id="RZO77265.1"/>
    </source>
</evidence>
<sequence>MKQVLTIFSVLMALQVMHVTSAQDQAVPVRNEVPRTDQQEVIMMRHAYLDEGSYDYWYEQSATGVWPWFERLGARILGDFEVIYPLADDASPGQDEALRFARYASYEHWQATRSNEAAGDTGGSLQLAGNGGLSDASTAGLSNRRQVLQGSRGGYFLQGYMAETRPIYMPGSNEQFESVATAAAEAPRPVRLMAARAGEPVLGLEYRRIRKGSFEDFHIITRDRVYPYLEKIGTRPVGQWRVLYLPNSSAVENPEYDEIFTLTRYASIEHYNTVWSDAAALGGDGPDYQAMLAAFGQLNELSLETNTEFLRGALYGSPPVHAPAMRGSYRLSQ</sequence>
<dbReference type="EMBL" id="SHAH01000017">
    <property type="protein sequence ID" value="RZO77265.1"/>
    <property type="molecule type" value="Genomic_DNA"/>
</dbReference>
<evidence type="ECO:0000313" key="3">
    <source>
        <dbReference type="Proteomes" id="UP000320404"/>
    </source>
</evidence>
<feature type="chain" id="PRO_5021946218" evidence="1">
    <location>
        <begin position="23"/>
        <end position="333"/>
    </location>
</feature>
<dbReference type="Gene3D" id="3.30.70.100">
    <property type="match status" value="1"/>
</dbReference>
<reference evidence="2 3" key="1">
    <citation type="submission" date="2019-02" db="EMBL/GenBank/DDBJ databases">
        <title>Prokaryotic population dynamics and viral predation in marine succession experiment using metagenomics: the confinement effect.</title>
        <authorList>
            <person name="Haro-Moreno J.M."/>
            <person name="Rodriguez-Valera F."/>
            <person name="Lopez-Perez M."/>
        </authorList>
    </citation>
    <scope>NUCLEOTIDE SEQUENCE [LARGE SCALE GENOMIC DNA]</scope>
    <source>
        <strain evidence="2">MED-G158</strain>
    </source>
</reference>
<feature type="signal peptide" evidence="1">
    <location>
        <begin position="1"/>
        <end position="22"/>
    </location>
</feature>
<keyword evidence="1" id="KW-0732">Signal</keyword>
<protein>
    <submittedName>
        <fullName evidence="2">Uncharacterized protein</fullName>
    </submittedName>
</protein>
<dbReference type="AlphaFoldDB" id="A0A520S456"/>